<dbReference type="PROSITE" id="PS51499">
    <property type="entry name" value="APO"/>
    <property type="match status" value="2"/>
</dbReference>
<sequence length="416" mass="47394">MAKGLLRLLRQPSFPLKRKSRQFADRNDDDSSDWLLFGQLPRLAATITSLPHRAKDQYEFALSKLFGQSQLSVLGLSLSGCMAFGQMNRVMNLRFYSSKVDWKRLRPMILKRIRNRAGDYPVKSMIPVAEDVLEARQLLRVGISVLLKFIPIKSCKFCPEIFIGCSGHEIKTCHSFKRNINGGMHKWVDGNINDILVPVEAFHLNTMFQKIIKHDQRFDFDRVPAVLELCYQAGADVSNEIVHNPNPIPDNWSDVKAEEISQIAQNTMDAWERLRLGVQKLLMVYPAKVCQHCSEVHIGPSGHKARLCGVFKYEGWRGIHMWKKAEVSDLVPLKLVWHRRPCDPPTLSDSGRGFYGHAPAVVEICLQAGARIPKNYYCMMKMQESSGKILRTSRSLKKQGNNFSHISSHFITFKSG</sequence>
<name>A0AAV7G8X4_DENCH</name>
<evidence type="ECO:0000259" key="1">
    <source>
        <dbReference type="PROSITE" id="PS51499"/>
    </source>
</evidence>
<reference evidence="2 3" key="1">
    <citation type="journal article" date="2021" name="Hortic Res">
        <title>Chromosome-scale assembly of the Dendrobium chrysotoxum genome enhances the understanding of orchid evolution.</title>
        <authorList>
            <person name="Zhang Y."/>
            <person name="Zhang G.Q."/>
            <person name="Zhang D."/>
            <person name="Liu X.D."/>
            <person name="Xu X.Y."/>
            <person name="Sun W.H."/>
            <person name="Yu X."/>
            <person name="Zhu X."/>
            <person name="Wang Z.W."/>
            <person name="Zhao X."/>
            <person name="Zhong W.Y."/>
            <person name="Chen H."/>
            <person name="Yin W.L."/>
            <person name="Huang T."/>
            <person name="Niu S.C."/>
            <person name="Liu Z.J."/>
        </authorList>
    </citation>
    <scope>NUCLEOTIDE SEQUENCE [LARGE SCALE GENOMIC DNA]</scope>
    <source>
        <strain evidence="2">Lindl</strain>
    </source>
</reference>
<dbReference type="EMBL" id="JAGFBR010000017">
    <property type="protein sequence ID" value="KAH0451758.1"/>
    <property type="molecule type" value="Genomic_DNA"/>
</dbReference>
<dbReference type="InterPro" id="IPR023342">
    <property type="entry name" value="APO_dom"/>
</dbReference>
<gene>
    <name evidence="2" type="ORF">IEQ34_019057</name>
</gene>
<dbReference type="Pfam" id="PF05634">
    <property type="entry name" value="APO_RNA-bind"/>
    <property type="match status" value="2"/>
</dbReference>
<organism evidence="2 3">
    <name type="scientific">Dendrobium chrysotoxum</name>
    <name type="common">Orchid</name>
    <dbReference type="NCBI Taxonomy" id="161865"/>
    <lineage>
        <taxon>Eukaryota</taxon>
        <taxon>Viridiplantae</taxon>
        <taxon>Streptophyta</taxon>
        <taxon>Embryophyta</taxon>
        <taxon>Tracheophyta</taxon>
        <taxon>Spermatophyta</taxon>
        <taxon>Magnoliopsida</taxon>
        <taxon>Liliopsida</taxon>
        <taxon>Asparagales</taxon>
        <taxon>Orchidaceae</taxon>
        <taxon>Epidendroideae</taxon>
        <taxon>Malaxideae</taxon>
        <taxon>Dendrobiinae</taxon>
        <taxon>Dendrobium</taxon>
    </lineage>
</organism>
<feature type="domain" description="APO" evidence="1">
    <location>
        <begin position="154"/>
        <end position="239"/>
    </location>
</feature>
<dbReference type="GO" id="GO:0003723">
    <property type="term" value="F:RNA binding"/>
    <property type="evidence" value="ECO:0007669"/>
    <property type="project" value="InterPro"/>
</dbReference>
<evidence type="ECO:0000313" key="2">
    <source>
        <dbReference type="EMBL" id="KAH0451758.1"/>
    </source>
</evidence>
<comment type="caution">
    <text evidence="2">The sequence shown here is derived from an EMBL/GenBank/DDBJ whole genome shotgun (WGS) entry which is preliminary data.</text>
</comment>
<proteinExistence type="predicted"/>
<keyword evidence="3" id="KW-1185">Reference proteome</keyword>
<evidence type="ECO:0000313" key="3">
    <source>
        <dbReference type="Proteomes" id="UP000775213"/>
    </source>
</evidence>
<dbReference type="Proteomes" id="UP000775213">
    <property type="component" value="Unassembled WGS sequence"/>
</dbReference>
<protein>
    <recommendedName>
        <fullName evidence="1">APO domain-containing protein</fullName>
    </recommendedName>
</protein>
<dbReference type="AlphaFoldDB" id="A0AAV7G8X4"/>
<feature type="domain" description="APO" evidence="1">
    <location>
        <begin position="289"/>
        <end position="374"/>
    </location>
</feature>
<accession>A0AAV7G8X4</accession>